<dbReference type="AlphaFoldDB" id="A0ABD3AVI3"/>
<reference evidence="1 2" key="1">
    <citation type="submission" date="2024-11" db="EMBL/GenBank/DDBJ databases">
        <title>A near-complete genome assembly of Cinchona calisaya.</title>
        <authorList>
            <person name="Lian D.C."/>
            <person name="Zhao X.W."/>
            <person name="Wei L."/>
        </authorList>
    </citation>
    <scope>NUCLEOTIDE SEQUENCE [LARGE SCALE GENOMIC DNA]</scope>
    <source>
        <tissue evidence="1">Nenye</tissue>
    </source>
</reference>
<accession>A0ABD3AVI3</accession>
<protein>
    <submittedName>
        <fullName evidence="1">Uncharacterized protein</fullName>
    </submittedName>
</protein>
<dbReference type="Proteomes" id="UP001630127">
    <property type="component" value="Unassembled WGS sequence"/>
</dbReference>
<keyword evidence="2" id="KW-1185">Reference proteome</keyword>
<evidence type="ECO:0000313" key="1">
    <source>
        <dbReference type="EMBL" id="KAL3535145.1"/>
    </source>
</evidence>
<gene>
    <name evidence="1" type="ORF">ACH5RR_003606</name>
</gene>
<proteinExistence type="predicted"/>
<sequence>MRNWAEEGKGGLSGVGMELGSGEGGLQWQDGGSVRLGKRGWWRKEVGLAGTIWTVGIKADSSIGVKLGIAPIGCGNTVSI</sequence>
<name>A0ABD3AVI3_9GENT</name>
<comment type="caution">
    <text evidence="1">The sequence shown here is derived from an EMBL/GenBank/DDBJ whole genome shotgun (WGS) entry which is preliminary data.</text>
</comment>
<dbReference type="EMBL" id="JBJUIK010000002">
    <property type="protein sequence ID" value="KAL3535145.1"/>
    <property type="molecule type" value="Genomic_DNA"/>
</dbReference>
<evidence type="ECO:0000313" key="2">
    <source>
        <dbReference type="Proteomes" id="UP001630127"/>
    </source>
</evidence>
<organism evidence="1 2">
    <name type="scientific">Cinchona calisaya</name>
    <dbReference type="NCBI Taxonomy" id="153742"/>
    <lineage>
        <taxon>Eukaryota</taxon>
        <taxon>Viridiplantae</taxon>
        <taxon>Streptophyta</taxon>
        <taxon>Embryophyta</taxon>
        <taxon>Tracheophyta</taxon>
        <taxon>Spermatophyta</taxon>
        <taxon>Magnoliopsida</taxon>
        <taxon>eudicotyledons</taxon>
        <taxon>Gunneridae</taxon>
        <taxon>Pentapetalae</taxon>
        <taxon>asterids</taxon>
        <taxon>lamiids</taxon>
        <taxon>Gentianales</taxon>
        <taxon>Rubiaceae</taxon>
        <taxon>Cinchonoideae</taxon>
        <taxon>Cinchoneae</taxon>
        <taxon>Cinchona</taxon>
    </lineage>
</organism>